<reference evidence="1" key="1">
    <citation type="submission" date="2023-11" db="EMBL/GenBank/DDBJ databases">
        <authorList>
            <person name="Poullet M."/>
        </authorList>
    </citation>
    <scope>NUCLEOTIDE SEQUENCE</scope>
    <source>
        <strain evidence="1">E1834</strain>
    </source>
</reference>
<evidence type="ECO:0000313" key="2">
    <source>
        <dbReference type="Proteomes" id="UP001497535"/>
    </source>
</evidence>
<accession>A0ACB0Y1Z4</accession>
<keyword evidence="2" id="KW-1185">Reference proteome</keyword>
<dbReference type="Proteomes" id="UP001497535">
    <property type="component" value="Unassembled WGS sequence"/>
</dbReference>
<organism evidence="1 2">
    <name type="scientific">Meloidogyne enterolobii</name>
    <name type="common">Root-knot nematode worm</name>
    <name type="synonym">Meloidogyne mayaguensis</name>
    <dbReference type="NCBI Taxonomy" id="390850"/>
    <lineage>
        <taxon>Eukaryota</taxon>
        <taxon>Metazoa</taxon>
        <taxon>Ecdysozoa</taxon>
        <taxon>Nematoda</taxon>
        <taxon>Chromadorea</taxon>
        <taxon>Rhabditida</taxon>
        <taxon>Tylenchina</taxon>
        <taxon>Tylenchomorpha</taxon>
        <taxon>Tylenchoidea</taxon>
        <taxon>Meloidogynidae</taxon>
        <taxon>Meloidogyninae</taxon>
        <taxon>Meloidogyne</taxon>
    </lineage>
</organism>
<gene>
    <name evidence="1" type="ORF">MENTE1834_LOCUS6690</name>
</gene>
<proteinExistence type="predicted"/>
<sequence length="600" mass="67012">MPSAASIIPVFTSASNKTTRRRRILNKPDFIDDSTKGKAKKTKKKKQKQKAKNNSTMDEQLLNEVTINDVEQDDPQTGELESGADHVEIGPDPVEASVNEEEMPPRISVDSTGGNACLNNEGTEDGSENLLDLQVNEPSNSQADQSEEMNCLVAEKLIEKQSGVNKLIEPVLNFDSSMDLQLSNKENIGYSTQSVSCGASIDVNVPTEEVLPVIAEVNIVSGGGDCLDLKLGDKGNIPSTSEENSRPFGTSGGSDDTSDGKPPRKVLKEKLDIYDASFSKLSGEEVKSDCTSQQLSEVLNVFTNSYFKLVKKKEKLKLLRRDDVTGQPFEELVEIDEDYFFKKIRDLIVTKVKLSKKGKKPRLVYMSSEMYIKRAIKFLEGEERRDESFASEAIWGAFAIEVALFYKDFDILIVGHSSLQTLALFAAEFHYKDFSPNFFRSIIDNLNHCHKNFYSGNEETRTVYNYLLYVQDFCKYFKKIDKAVFKEELVKFLPTNKEPKEIDNIFIYKWSQYSKIGGHGPHHFKYEATDRKRKDKNIQQSKGVDGEGCSTSMTTGSGQGGGRGLTGSGNKEDKWFYNKGGNKGWNNRGGSRGIKKGGGR</sequence>
<protein>
    <submittedName>
        <fullName evidence="1">Uncharacterized protein</fullName>
    </submittedName>
</protein>
<dbReference type="EMBL" id="CAVMJV010000005">
    <property type="protein sequence ID" value="CAK5028720.1"/>
    <property type="molecule type" value="Genomic_DNA"/>
</dbReference>
<comment type="caution">
    <text evidence="1">The sequence shown here is derived from an EMBL/GenBank/DDBJ whole genome shotgun (WGS) entry which is preliminary data.</text>
</comment>
<evidence type="ECO:0000313" key="1">
    <source>
        <dbReference type="EMBL" id="CAK5028720.1"/>
    </source>
</evidence>
<name>A0ACB0Y1Z4_MELEN</name>